<dbReference type="Proteomes" id="UP000631114">
    <property type="component" value="Unassembled WGS sequence"/>
</dbReference>
<keyword evidence="3" id="KW-0325">Glycoprotein</keyword>
<dbReference type="Pfam" id="PF14380">
    <property type="entry name" value="WAK_assoc"/>
    <property type="match status" value="1"/>
</dbReference>
<evidence type="ECO:0000313" key="8">
    <source>
        <dbReference type="Proteomes" id="UP000631114"/>
    </source>
</evidence>
<dbReference type="InterPro" id="IPR032872">
    <property type="entry name" value="WAK_assoc_C"/>
</dbReference>
<evidence type="ECO:0000256" key="2">
    <source>
        <dbReference type="ARBA" id="ARBA00022729"/>
    </source>
</evidence>
<reference evidence="7 8" key="1">
    <citation type="submission" date="2020-10" db="EMBL/GenBank/DDBJ databases">
        <title>The Coptis chinensis genome and diversification of protoberbering-type alkaloids.</title>
        <authorList>
            <person name="Wang B."/>
            <person name="Shu S."/>
            <person name="Song C."/>
            <person name="Liu Y."/>
        </authorList>
    </citation>
    <scope>NUCLEOTIDE SEQUENCE [LARGE SCALE GENOMIC DNA]</scope>
    <source>
        <strain evidence="7">HL-2020</strain>
        <tissue evidence="7">Leaf</tissue>
    </source>
</reference>
<keyword evidence="2 4" id="KW-0732">Signal</keyword>
<proteinExistence type="predicted"/>
<feature type="chain" id="PRO_5032583937" evidence="4">
    <location>
        <begin position="24"/>
        <end position="293"/>
    </location>
</feature>
<name>A0A835INY0_9MAGN</name>
<evidence type="ECO:0000256" key="3">
    <source>
        <dbReference type="ARBA" id="ARBA00023180"/>
    </source>
</evidence>
<dbReference type="GO" id="GO:0016020">
    <property type="term" value="C:membrane"/>
    <property type="evidence" value="ECO:0007669"/>
    <property type="project" value="UniProtKB-SubCell"/>
</dbReference>
<sequence length="293" mass="33782">MFQLLLLLSFIVISLNKILPVSSIICPYGYDSDSNIRYPFNINTEGRNFSFGWGEGYPGLMIKCLDNRPFINISNHLYLVLDIRHDLQIVTIVDADIEGQDCPQPRRNFSLSDSTPYLHRRDDFANAIFFYNCTNNNHNYGVTQLLPCLDNYNNSNTNERSYAFYPYSIPEGFDGYRTCSESVVAPYRFSTGLNFSQAYKLGFELVWSTPTECLVCEKSGGMCQYSTTTGFPRCVCGFLYLEDTVCPSRRISPHYARVGGIKRKLQQMWKCSYRVMDVALYKYRDTNIQVSRR</sequence>
<evidence type="ECO:0000256" key="4">
    <source>
        <dbReference type="SAM" id="SignalP"/>
    </source>
</evidence>
<gene>
    <name evidence="7" type="ORF">IFM89_004406</name>
</gene>
<feature type="signal peptide" evidence="4">
    <location>
        <begin position="1"/>
        <end position="23"/>
    </location>
</feature>
<keyword evidence="8" id="KW-1185">Reference proteome</keyword>
<protein>
    <submittedName>
        <fullName evidence="7">Uncharacterized protein</fullName>
    </submittedName>
</protein>
<dbReference type="AlphaFoldDB" id="A0A835INY0"/>
<comment type="subcellular location">
    <subcellularLocation>
        <location evidence="1">Membrane</location>
        <topology evidence="1">Single-pass membrane protein</topology>
    </subcellularLocation>
</comment>
<comment type="caution">
    <text evidence="7">The sequence shown here is derived from an EMBL/GenBank/DDBJ whole genome shotgun (WGS) entry which is preliminary data.</text>
</comment>
<evidence type="ECO:0000256" key="1">
    <source>
        <dbReference type="ARBA" id="ARBA00004167"/>
    </source>
</evidence>
<feature type="domain" description="Wall-associated receptor kinase C-terminal" evidence="6">
    <location>
        <begin position="158"/>
        <end position="236"/>
    </location>
</feature>
<accession>A0A835INY0</accession>
<dbReference type="Pfam" id="PF13947">
    <property type="entry name" value="GUB_WAK_bind"/>
    <property type="match status" value="1"/>
</dbReference>
<dbReference type="PANTHER" id="PTHR33138">
    <property type="entry name" value="OS01G0690200 PROTEIN"/>
    <property type="match status" value="1"/>
</dbReference>
<evidence type="ECO:0000313" key="7">
    <source>
        <dbReference type="EMBL" id="KAF9619048.1"/>
    </source>
</evidence>
<dbReference type="GO" id="GO:0030247">
    <property type="term" value="F:polysaccharide binding"/>
    <property type="evidence" value="ECO:0007669"/>
    <property type="project" value="InterPro"/>
</dbReference>
<evidence type="ECO:0000259" key="6">
    <source>
        <dbReference type="Pfam" id="PF14380"/>
    </source>
</evidence>
<dbReference type="OrthoDB" id="635050at2759"/>
<dbReference type="EMBL" id="JADFTS010000002">
    <property type="protein sequence ID" value="KAF9619048.1"/>
    <property type="molecule type" value="Genomic_DNA"/>
</dbReference>
<organism evidence="7 8">
    <name type="scientific">Coptis chinensis</name>
    <dbReference type="NCBI Taxonomy" id="261450"/>
    <lineage>
        <taxon>Eukaryota</taxon>
        <taxon>Viridiplantae</taxon>
        <taxon>Streptophyta</taxon>
        <taxon>Embryophyta</taxon>
        <taxon>Tracheophyta</taxon>
        <taxon>Spermatophyta</taxon>
        <taxon>Magnoliopsida</taxon>
        <taxon>Ranunculales</taxon>
        <taxon>Ranunculaceae</taxon>
        <taxon>Coptidoideae</taxon>
        <taxon>Coptis</taxon>
    </lineage>
</organism>
<evidence type="ECO:0000259" key="5">
    <source>
        <dbReference type="Pfam" id="PF13947"/>
    </source>
</evidence>
<dbReference type="PANTHER" id="PTHR33138:SF75">
    <property type="entry name" value="WALL-ASSOCIATED RECEPTOR KINASE GALACTURONAN-BINDING DOMAIN-CONTAINING PROTEIN"/>
    <property type="match status" value="1"/>
</dbReference>
<feature type="domain" description="Wall-associated receptor kinase galacturonan-binding" evidence="5">
    <location>
        <begin position="33"/>
        <end position="94"/>
    </location>
</feature>
<dbReference type="InterPro" id="IPR025287">
    <property type="entry name" value="WAK_GUB"/>
</dbReference>